<feature type="transmembrane region" description="Helical" evidence="10">
    <location>
        <begin position="268"/>
        <end position="292"/>
    </location>
</feature>
<keyword evidence="9 10" id="KW-0807">Transducer</keyword>
<keyword evidence="2" id="KW-1003">Cell membrane</keyword>
<reference evidence="11" key="2">
    <citation type="submission" date="2016-04" db="EMBL/GenBank/DDBJ databases">
        <title>Olfactory Channels Associated with the Drosophila Maxillary Palp Mediate Short- and Long-range Attraction.</title>
        <authorList>
            <person name="Hany K.M.Dweck.H.K.M.D."/>
            <person name="Shimaa A.M.Ebrahim.S.A.M.E."/>
            <person name="Mohammed A.Khallaf.M.A.K."/>
            <person name="Christopher Koenig C.K."/>
            <person name="Abu Farhan A.F."/>
            <person name="Regina Stieber R.S."/>
            <person name="Jerrit Weissflog J.W."/>
            <person name="Ales Svatos A.S."/>
            <person name="Ewald Grosse-Wilde E.W.G."/>
            <person name="Markus Knaden M.K."/>
            <person name="Bill S.Hansson.B.S.H."/>
        </authorList>
    </citation>
    <scope>NUCLEOTIDE SEQUENCE</scope>
    <source>
        <tissue evidence="11">Antennae</tissue>
    </source>
</reference>
<dbReference type="GO" id="GO:0005549">
    <property type="term" value="F:odorant binding"/>
    <property type="evidence" value="ECO:0007669"/>
    <property type="project" value="InterPro"/>
</dbReference>
<name>A0A168KG84_DROSZ</name>
<keyword evidence="4 10" id="KW-0812">Transmembrane</keyword>
<keyword evidence="12" id="KW-1185">Reference proteome</keyword>
<keyword evidence="7 10" id="KW-0472">Membrane</keyword>
<dbReference type="Proteomes" id="UP001652628">
    <property type="component" value="Chromosome 2R"/>
</dbReference>
<dbReference type="CTD" id="37716"/>
<evidence type="ECO:0000256" key="2">
    <source>
        <dbReference type="ARBA" id="ARBA00022475"/>
    </source>
</evidence>
<gene>
    <name evidence="11 13" type="primary">Or59c</name>
</gene>
<comment type="caution">
    <text evidence="10">Lacks conserved residue(s) required for the propagation of feature annotation.</text>
</comment>
<comment type="similarity">
    <text evidence="10">Belongs to the insect chemoreceptor superfamily. Heteromeric odorant receptor channel (TC 1.A.69) family.</text>
</comment>
<keyword evidence="8 10" id="KW-0675">Receptor</keyword>
<evidence type="ECO:0000256" key="5">
    <source>
        <dbReference type="ARBA" id="ARBA00022725"/>
    </source>
</evidence>
<dbReference type="GeneID" id="108009904"/>
<comment type="subcellular location">
    <subcellularLocation>
        <location evidence="1 10">Cell membrane</location>
        <topology evidence="1 10">Multi-pass membrane protein</topology>
    </subcellularLocation>
</comment>
<keyword evidence="3 10" id="KW-0716">Sensory transduction</keyword>
<evidence type="ECO:0000256" key="4">
    <source>
        <dbReference type="ARBA" id="ARBA00022692"/>
    </source>
</evidence>
<dbReference type="GO" id="GO:0007165">
    <property type="term" value="P:signal transduction"/>
    <property type="evidence" value="ECO:0007669"/>
    <property type="project" value="UniProtKB-KW"/>
</dbReference>
<evidence type="ECO:0000256" key="3">
    <source>
        <dbReference type="ARBA" id="ARBA00022606"/>
    </source>
</evidence>
<proteinExistence type="evidence at transcript level"/>
<evidence type="ECO:0000256" key="1">
    <source>
        <dbReference type="ARBA" id="ARBA00004651"/>
    </source>
</evidence>
<evidence type="ECO:0000256" key="8">
    <source>
        <dbReference type="ARBA" id="ARBA00023170"/>
    </source>
</evidence>
<organism evidence="11">
    <name type="scientific">Drosophila suzukii</name>
    <name type="common">Spotted-wing drosophila fruit fly</name>
    <dbReference type="NCBI Taxonomy" id="28584"/>
    <lineage>
        <taxon>Eukaryota</taxon>
        <taxon>Metazoa</taxon>
        <taxon>Ecdysozoa</taxon>
        <taxon>Arthropoda</taxon>
        <taxon>Hexapoda</taxon>
        <taxon>Insecta</taxon>
        <taxon>Pterygota</taxon>
        <taxon>Neoptera</taxon>
        <taxon>Endopterygota</taxon>
        <taxon>Diptera</taxon>
        <taxon>Brachycera</taxon>
        <taxon>Muscomorpha</taxon>
        <taxon>Ephydroidea</taxon>
        <taxon>Drosophilidae</taxon>
        <taxon>Drosophila</taxon>
        <taxon>Sophophora</taxon>
    </lineage>
</organism>
<sequence length="413" mass="47378">MKKPLFERLRTAPLDNHSISSLVASDYFYRIAFFMGWNPPTEGFFRRIYFLLTFTTMLLGIVCLPLGLTLTYVKHFSRFTPTEFLSSLPVDVNCIGNLIKTCVTFTSMWRFRLMNELISPLDKRCVSPSQRQILHKSVARVNLIVIVFLSTYLVFCFLNLFTSVLSGTAPWQLYNPLVDWRSGYWQLWIASLMEYVVVSIGTLQELISDAYPIVFISLFRCHLAILRDRIENLRQNPELSEKENYEQLVACIQDHRTIIQCSEIIRPILSVTIFAQFMLVGIDLGLAAISILLFENTIWTVVASVSFIMAICMESFPCCMLCEHLIEDCVQVSDALFHSNWLTADRRYKSALLYFMHRVQKPIQFTAGAIFPISVQSNIAVAKFAFTIITIVKQMNLGEKFLNNRANAGEVEP</sequence>
<dbReference type="PANTHER" id="PTHR21137:SF35">
    <property type="entry name" value="ODORANT RECEPTOR 19A-RELATED"/>
    <property type="match status" value="1"/>
</dbReference>
<evidence type="ECO:0000256" key="6">
    <source>
        <dbReference type="ARBA" id="ARBA00022989"/>
    </source>
</evidence>
<evidence type="ECO:0000256" key="10">
    <source>
        <dbReference type="RuleBase" id="RU351113"/>
    </source>
</evidence>
<dbReference type="GO" id="GO:0004984">
    <property type="term" value="F:olfactory receptor activity"/>
    <property type="evidence" value="ECO:0007669"/>
    <property type="project" value="InterPro"/>
</dbReference>
<accession>A0A168KG84</accession>
<keyword evidence="6 10" id="KW-1133">Transmembrane helix</keyword>
<dbReference type="Pfam" id="PF02949">
    <property type="entry name" value="7tm_6"/>
    <property type="match status" value="1"/>
</dbReference>
<dbReference type="OrthoDB" id="6604226at2759"/>
<dbReference type="InterPro" id="IPR004117">
    <property type="entry name" value="7tm6_olfct_rcpt"/>
</dbReference>
<keyword evidence="5 10" id="KW-0552">Olfaction</keyword>
<dbReference type="GO" id="GO:0005886">
    <property type="term" value="C:plasma membrane"/>
    <property type="evidence" value="ECO:0007669"/>
    <property type="project" value="UniProtKB-SubCell"/>
</dbReference>
<reference evidence="13" key="3">
    <citation type="submission" date="2025-04" db="UniProtKB">
        <authorList>
            <consortium name="RefSeq"/>
        </authorList>
    </citation>
    <scope>IDENTIFICATION</scope>
</reference>
<dbReference type="RefSeq" id="NP_001315529.1">
    <property type="nucleotide sequence ID" value="NM_001328600.1"/>
</dbReference>
<evidence type="ECO:0000313" key="11">
    <source>
        <dbReference type="EMBL" id="SAL89170.1"/>
    </source>
</evidence>
<evidence type="ECO:0000256" key="9">
    <source>
        <dbReference type="ARBA" id="ARBA00023224"/>
    </source>
</evidence>
<feature type="transmembrane region" description="Helical" evidence="10">
    <location>
        <begin position="141"/>
        <end position="165"/>
    </location>
</feature>
<feature type="transmembrane region" description="Helical" evidence="10">
    <location>
        <begin position="48"/>
        <end position="73"/>
    </location>
</feature>
<evidence type="ECO:0000313" key="13">
    <source>
        <dbReference type="RefSeq" id="NP_001315529.1"/>
    </source>
</evidence>
<dbReference type="AlphaFoldDB" id="A0A168KG84"/>
<reference evidence="11" key="1">
    <citation type="submission" date="2016-03" db="EMBL/GenBank/DDBJ databases">
        <authorList>
            <person name="Ploux O."/>
        </authorList>
    </citation>
    <scope>NUCLEOTIDE SEQUENCE</scope>
    <source>
        <tissue evidence="11">Antennae</tissue>
    </source>
</reference>
<evidence type="ECO:0000313" key="12">
    <source>
        <dbReference type="Proteomes" id="UP001652628"/>
    </source>
</evidence>
<evidence type="ECO:0000256" key="7">
    <source>
        <dbReference type="ARBA" id="ARBA00023136"/>
    </source>
</evidence>
<dbReference type="EMBL" id="LT555551">
    <property type="protein sequence ID" value="SAL89170.1"/>
    <property type="molecule type" value="mRNA"/>
</dbReference>
<dbReference type="PANTHER" id="PTHR21137">
    <property type="entry name" value="ODORANT RECEPTOR"/>
    <property type="match status" value="1"/>
</dbReference>
<protein>
    <recommendedName>
        <fullName evidence="10">Odorant receptor</fullName>
    </recommendedName>
</protein>